<dbReference type="InParanoid" id="G7DY93"/>
<feature type="repeat" description="WD" evidence="4">
    <location>
        <begin position="420"/>
        <end position="461"/>
    </location>
</feature>
<proteinExistence type="inferred from homology"/>
<evidence type="ECO:0000313" key="6">
    <source>
        <dbReference type="EMBL" id="GAA95553.1"/>
    </source>
</evidence>
<dbReference type="InterPro" id="IPR036322">
    <property type="entry name" value="WD40_repeat_dom_sf"/>
</dbReference>
<dbReference type="AlphaFoldDB" id="G7DY93"/>
<dbReference type="RefSeq" id="XP_014570060.1">
    <property type="nucleotide sequence ID" value="XM_014714574.1"/>
</dbReference>
<feature type="domain" description="Anaphase-promoting complex subunit 4-like WD40" evidence="5">
    <location>
        <begin position="386"/>
        <end position="474"/>
    </location>
</feature>
<dbReference type="Proteomes" id="UP000009131">
    <property type="component" value="Unassembled WGS sequence"/>
</dbReference>
<protein>
    <recommendedName>
        <fullName evidence="5">Anaphase-promoting complex subunit 4-like WD40 domain-containing protein</fullName>
    </recommendedName>
</protein>
<dbReference type="STRING" id="764103.G7DY93"/>
<dbReference type="SUPFAM" id="SSF50978">
    <property type="entry name" value="WD40 repeat-like"/>
    <property type="match status" value="2"/>
</dbReference>
<feature type="repeat" description="WD" evidence="4">
    <location>
        <begin position="600"/>
        <end position="641"/>
    </location>
</feature>
<dbReference type="PANTHER" id="PTHR10971">
    <property type="entry name" value="MRNA EXPORT FACTOR AND BUB3"/>
    <property type="match status" value="1"/>
</dbReference>
<keyword evidence="2 4" id="KW-0853">WD repeat</keyword>
<dbReference type="EMBL" id="BABT02000062">
    <property type="protein sequence ID" value="GAA95553.1"/>
    <property type="molecule type" value="Genomic_DNA"/>
</dbReference>
<comment type="caution">
    <text evidence="6">The sequence shown here is derived from an EMBL/GenBank/DDBJ whole genome shotgun (WGS) entry which is preliminary data.</text>
</comment>
<organism evidence="6 7">
    <name type="scientific">Mixia osmundae (strain CBS 9802 / IAM 14324 / JCM 22182 / KY 12970)</name>
    <dbReference type="NCBI Taxonomy" id="764103"/>
    <lineage>
        <taxon>Eukaryota</taxon>
        <taxon>Fungi</taxon>
        <taxon>Dikarya</taxon>
        <taxon>Basidiomycota</taxon>
        <taxon>Pucciniomycotina</taxon>
        <taxon>Mixiomycetes</taxon>
        <taxon>Mixiales</taxon>
        <taxon>Mixiaceae</taxon>
        <taxon>Mixia</taxon>
    </lineage>
</organism>
<dbReference type="HOGENOM" id="CLU_393835_0_0_1"/>
<keyword evidence="7" id="KW-1185">Reference proteome</keyword>
<evidence type="ECO:0000256" key="1">
    <source>
        <dbReference type="ARBA" id="ARBA00007830"/>
    </source>
</evidence>
<sequence>MSFFGSQLNKPATTLVTDTDVELQNGPTDTASCLAWSPTADLLAISSWDNQVRIYQVDGQGQSQGKAAYSHEGPVLSVCWSKDGSKIISGGADKAARLFDAATQQSSQVAAHDAPIRAVKWIDASNGLLCTGSWDKTIKYWDLRTSAPVLSVTLPERVYTMDVTFPWLVVGCANRNIEIYNLNNPGTLFRHIESPLKWQTRSIACFPDGQGFAVGSIEGRLAIQYIDEKQSSLNFSFRCHRKEQATNKNVSDIWAVNAVSFNQQHGTFSTAGADGTICYWDHLSKTRLKIFDNRGGPITSTAFSAQGTYFAYNVAYDWSKGHSGALPSNVNKTMLHLVKDEEVRKKPKNKAAHALMSYFGGGANLNKAVVNDVELTSPPNDSVTALSWCPTQDLLAVSAWDNQVRIYQVTEQGQSQGKAAYSHDGPALDVCWSKDGTRVLSAGADKAARLFDVATQQSSQVAAHDAPVRCVRWIDGHNLLATGSWDKTIKYWDLRQPTAALSVTLPERVYAMDVASQLMVVGCANRNIEIYNLTNPGTLFQHVDSPLKWQTRSVACFPDATGYALGSIEGRIAIQYITEKDAASSFSFKAHRKENPTNKSVSDVHSINSISFHPVHGTFATSGGDATIVWWDYISKARLKAFDPQPAPVLATAYSSTGRWFSWACGYDWHKGHEGNMPTAPNKIFLHPIKDEEARRRPKK</sequence>
<keyword evidence="3" id="KW-0677">Repeat</keyword>
<reference evidence="6 7" key="1">
    <citation type="journal article" date="2011" name="J. Gen. Appl. Microbiol.">
        <title>Draft genome sequencing of the enigmatic basidiomycete Mixia osmundae.</title>
        <authorList>
            <person name="Nishida H."/>
            <person name="Nagatsuka Y."/>
            <person name="Sugiyama J."/>
        </authorList>
    </citation>
    <scope>NUCLEOTIDE SEQUENCE [LARGE SCALE GENOMIC DNA]</scope>
    <source>
        <strain evidence="7">CBS 9802 / IAM 14324 / JCM 22182 / KY 12970</strain>
    </source>
</reference>
<feature type="repeat" description="WD" evidence="4">
    <location>
        <begin position="461"/>
        <end position="502"/>
    </location>
</feature>
<dbReference type="Gene3D" id="2.130.10.10">
    <property type="entry name" value="YVTN repeat-like/Quinoprotein amine dehydrogenase"/>
    <property type="match status" value="2"/>
</dbReference>
<dbReference type="eggNOG" id="KOG0647">
    <property type="taxonomic scope" value="Eukaryota"/>
</dbReference>
<dbReference type="PROSITE" id="PS50294">
    <property type="entry name" value="WD_REPEATS_REGION"/>
    <property type="match status" value="3"/>
</dbReference>
<feature type="repeat" description="WD" evidence="4">
    <location>
        <begin position="68"/>
        <end position="109"/>
    </location>
</feature>
<dbReference type="PRINTS" id="PR00320">
    <property type="entry name" value="GPROTEINBRPT"/>
</dbReference>
<accession>G7DY93</accession>
<feature type="repeat" description="WD" evidence="4">
    <location>
        <begin position="109"/>
        <end position="151"/>
    </location>
</feature>
<dbReference type="InterPro" id="IPR015943">
    <property type="entry name" value="WD40/YVTN_repeat-like_dom_sf"/>
</dbReference>
<dbReference type="InterPro" id="IPR001680">
    <property type="entry name" value="WD40_rpt"/>
</dbReference>
<dbReference type="Pfam" id="PF00400">
    <property type="entry name" value="WD40"/>
    <property type="match status" value="2"/>
</dbReference>
<comment type="similarity">
    <text evidence="1">Belongs to the WD repeat rae1 family.</text>
</comment>
<evidence type="ECO:0000256" key="4">
    <source>
        <dbReference type="PROSITE-ProRule" id="PRU00221"/>
    </source>
</evidence>
<dbReference type="PROSITE" id="PS50082">
    <property type="entry name" value="WD_REPEATS_2"/>
    <property type="match status" value="6"/>
</dbReference>
<evidence type="ECO:0000313" key="7">
    <source>
        <dbReference type="Proteomes" id="UP000009131"/>
    </source>
</evidence>
<dbReference type="OrthoDB" id="256303at2759"/>
<dbReference type="Pfam" id="PF12894">
    <property type="entry name" value="ANAPC4_WD40"/>
    <property type="match status" value="2"/>
</dbReference>
<evidence type="ECO:0000259" key="5">
    <source>
        <dbReference type="Pfam" id="PF12894"/>
    </source>
</evidence>
<name>G7DY93_MIXOS</name>
<dbReference type="FunFam" id="2.130.10.10:FF:000190">
    <property type="entry name" value="Nuclear pore complex subunit"/>
    <property type="match status" value="2"/>
</dbReference>
<reference evidence="6 7" key="2">
    <citation type="journal article" date="2012" name="Open Biol.">
        <title>Characteristics of nucleosomes and linker DNA regions on the genome of the basidiomycete Mixia osmundae revealed by mono- and dinucleosome mapping.</title>
        <authorList>
            <person name="Nishida H."/>
            <person name="Kondo S."/>
            <person name="Matsumoto T."/>
            <person name="Suzuki Y."/>
            <person name="Yoshikawa H."/>
            <person name="Taylor T.D."/>
            <person name="Sugiyama J."/>
        </authorList>
    </citation>
    <scope>NUCLEOTIDE SEQUENCE [LARGE SCALE GENOMIC DNA]</scope>
    <source>
        <strain evidence="7">CBS 9802 / IAM 14324 / JCM 22182 / KY 12970</strain>
    </source>
</reference>
<evidence type="ECO:0000256" key="2">
    <source>
        <dbReference type="ARBA" id="ARBA00022574"/>
    </source>
</evidence>
<dbReference type="InterPro" id="IPR024977">
    <property type="entry name" value="Apc4-like_WD40_dom"/>
</dbReference>
<dbReference type="SMART" id="SM00320">
    <property type="entry name" value="WD40"/>
    <property type="match status" value="10"/>
</dbReference>
<gene>
    <name evidence="6" type="primary">Mo02208</name>
    <name evidence="6" type="ORF">E5Q_02208</name>
</gene>
<feature type="domain" description="Anaphase-promoting complex subunit 4-like WD40" evidence="5">
    <location>
        <begin position="34"/>
        <end position="122"/>
    </location>
</feature>
<evidence type="ECO:0000256" key="3">
    <source>
        <dbReference type="ARBA" id="ARBA00022737"/>
    </source>
</evidence>
<dbReference type="InterPro" id="IPR020472">
    <property type="entry name" value="WD40_PAC1"/>
</dbReference>
<feature type="repeat" description="WD" evidence="4">
    <location>
        <begin position="256"/>
        <end position="281"/>
    </location>
</feature>